<dbReference type="EMBL" id="AOID01000058">
    <property type="protein sequence ID" value="ELY63595.1"/>
    <property type="molecule type" value="Genomic_DNA"/>
</dbReference>
<evidence type="ECO:0000256" key="3">
    <source>
        <dbReference type="ARBA" id="ARBA00012438"/>
    </source>
</evidence>
<comment type="catalytic activity">
    <reaction evidence="1">
        <text>ATP + protein L-histidine = ADP + protein N-phospho-L-histidine.</text>
        <dbReference type="EC" id="2.7.13.3"/>
    </reaction>
</comment>
<dbReference type="GO" id="GO:0030295">
    <property type="term" value="F:protein kinase activator activity"/>
    <property type="evidence" value="ECO:0007669"/>
    <property type="project" value="TreeGrafter"/>
</dbReference>
<keyword evidence="11" id="KW-0902">Two-component regulatory system</keyword>
<dbReference type="SUPFAM" id="SSF55874">
    <property type="entry name" value="ATPase domain of HSP90 chaperone/DNA topoisomerase II/histidine kinase"/>
    <property type="match status" value="1"/>
</dbReference>
<dbReference type="InterPro" id="IPR050351">
    <property type="entry name" value="BphY/WalK/GraS-like"/>
</dbReference>
<evidence type="ECO:0000256" key="1">
    <source>
        <dbReference type="ARBA" id="ARBA00000085"/>
    </source>
</evidence>
<dbReference type="PROSITE" id="PS50112">
    <property type="entry name" value="PAS"/>
    <property type="match status" value="1"/>
</dbReference>
<dbReference type="Pfam" id="PF01590">
    <property type="entry name" value="GAF"/>
    <property type="match status" value="1"/>
</dbReference>
<proteinExistence type="predicted"/>
<keyword evidence="8 15" id="KW-0418">Kinase</keyword>
<name>L9XPB2_9EURY</name>
<dbReference type="CDD" id="cd00130">
    <property type="entry name" value="PAS"/>
    <property type="match status" value="1"/>
</dbReference>
<accession>L9XPB2</accession>
<evidence type="ECO:0000259" key="14">
    <source>
        <dbReference type="PROSITE" id="PS50112"/>
    </source>
</evidence>
<dbReference type="InterPro" id="IPR003594">
    <property type="entry name" value="HATPase_dom"/>
</dbReference>
<organism evidence="15 16">
    <name type="scientific">Natrinema versiforme JCM 10478</name>
    <dbReference type="NCBI Taxonomy" id="1227496"/>
    <lineage>
        <taxon>Archaea</taxon>
        <taxon>Methanobacteriati</taxon>
        <taxon>Methanobacteriota</taxon>
        <taxon>Stenosarchaea group</taxon>
        <taxon>Halobacteria</taxon>
        <taxon>Halobacteriales</taxon>
        <taxon>Natrialbaceae</taxon>
        <taxon>Natrinema</taxon>
    </lineage>
</organism>
<dbReference type="RefSeq" id="WP_006432792.1">
    <property type="nucleotide sequence ID" value="NZ_AOID01000058.1"/>
</dbReference>
<dbReference type="InterPro" id="IPR029016">
    <property type="entry name" value="GAF-like_dom_sf"/>
</dbReference>
<dbReference type="SMART" id="SM00065">
    <property type="entry name" value="GAF"/>
    <property type="match status" value="1"/>
</dbReference>
<dbReference type="CDD" id="cd00082">
    <property type="entry name" value="HisKA"/>
    <property type="match status" value="1"/>
</dbReference>
<dbReference type="Proteomes" id="UP000011632">
    <property type="component" value="Unassembled WGS sequence"/>
</dbReference>
<comment type="subcellular location">
    <subcellularLocation>
        <location evidence="2">Membrane</location>
        <topology evidence="2">Multi-pass membrane protein</topology>
    </subcellularLocation>
</comment>
<evidence type="ECO:0000256" key="4">
    <source>
        <dbReference type="ARBA" id="ARBA00022553"/>
    </source>
</evidence>
<evidence type="ECO:0000313" key="16">
    <source>
        <dbReference type="Proteomes" id="UP000011632"/>
    </source>
</evidence>
<dbReference type="InterPro" id="IPR003018">
    <property type="entry name" value="GAF"/>
</dbReference>
<feature type="domain" description="Histidine kinase" evidence="13">
    <location>
        <begin position="329"/>
        <end position="529"/>
    </location>
</feature>
<dbReference type="InterPro" id="IPR005467">
    <property type="entry name" value="His_kinase_dom"/>
</dbReference>
<dbReference type="InterPro" id="IPR004358">
    <property type="entry name" value="Sig_transdc_His_kin-like_C"/>
</dbReference>
<dbReference type="InterPro" id="IPR013656">
    <property type="entry name" value="PAS_4"/>
</dbReference>
<dbReference type="NCBIfam" id="TIGR00229">
    <property type="entry name" value="sensory_box"/>
    <property type="match status" value="1"/>
</dbReference>
<protein>
    <recommendedName>
        <fullName evidence="3">histidine kinase</fullName>
        <ecNumber evidence="3">2.7.13.3</ecNumber>
    </recommendedName>
</protein>
<dbReference type="SUPFAM" id="SSF55785">
    <property type="entry name" value="PYP-like sensor domain (PAS domain)"/>
    <property type="match status" value="1"/>
</dbReference>
<keyword evidence="7" id="KW-0547">Nucleotide-binding</keyword>
<evidence type="ECO:0000256" key="10">
    <source>
        <dbReference type="ARBA" id="ARBA00022989"/>
    </source>
</evidence>
<feature type="domain" description="PAS" evidence="14">
    <location>
        <begin position="543"/>
        <end position="594"/>
    </location>
</feature>
<sequence length="661" mass="73997">MSDTTTALFEDTSETAPRVLPLISNEGNRNLLSRWVETHESFEYVPFEEDMEAVEFDVCILDEGALHQHQTELARVKEEAQPVLIPSLLLVPESASERSGFDLENSMNADILAPVDEITSLPVNQGELEWRVRTLLRLREQSLQAYTSGRRYREAKEQLHQIIRKNVPFDQKAREAIELGARYLDTDVGILNRIDEETGYLEASITANITDGETIEDIENDLSKAYCRKTIKGDDPLPIHDALEQGWGNDPAFKSSGDHTYLGTPLIIDEEPYGTVCFVGKKPRSEPFSETETRFAEHLTRLLERELDRDILASRLTNQTNLSKVLNRVLRHNLRNDISVIRGYVEILADQADDDDTVETALNSIDGLIDLTEKARQLEAIVSTNADRRNTEMGSFIENLVEPLAQEYPDASISVEYDDEICVSVLQTFDRALEELVENAVKHSGDQPTVTVEIEAVPNAVEIRIHDDGPGLPEQEAKVLQEGVETSLAHGSGLGLWLAYWITDSHDGTISSDITDNGTTITVSIPHNPTAGVQQQLTEFTKTFDKYQVTFEQANDLMIILNDEGQILEANPTAGALLKVEQQELIGRPFRDFLPDGLDYDARWKEFLQTGDVPETLTIIDADGNEQIHKHTATADIIPGQHLFIGRDVTKRQNNNKNCGG</sequence>
<dbReference type="PRINTS" id="PR00344">
    <property type="entry name" value="BCTRLSENSOR"/>
</dbReference>
<dbReference type="PROSITE" id="PS50109">
    <property type="entry name" value="HIS_KIN"/>
    <property type="match status" value="1"/>
</dbReference>
<keyword evidence="10" id="KW-1133">Transmembrane helix</keyword>
<keyword evidence="12" id="KW-0472">Membrane</keyword>
<dbReference type="InterPro" id="IPR035965">
    <property type="entry name" value="PAS-like_dom_sf"/>
</dbReference>
<dbReference type="Pfam" id="PF08448">
    <property type="entry name" value="PAS_4"/>
    <property type="match status" value="1"/>
</dbReference>
<dbReference type="Gene3D" id="3.30.565.10">
    <property type="entry name" value="Histidine kinase-like ATPase, C-terminal domain"/>
    <property type="match status" value="1"/>
</dbReference>
<evidence type="ECO:0000259" key="13">
    <source>
        <dbReference type="PROSITE" id="PS50109"/>
    </source>
</evidence>
<dbReference type="EC" id="2.7.13.3" evidence="3"/>
<dbReference type="InterPro" id="IPR000014">
    <property type="entry name" value="PAS"/>
</dbReference>
<dbReference type="Gene3D" id="3.30.450.20">
    <property type="entry name" value="PAS domain"/>
    <property type="match status" value="1"/>
</dbReference>
<gene>
    <name evidence="15" type="ORF">C489_18446</name>
</gene>
<keyword evidence="9" id="KW-0067">ATP-binding</keyword>
<dbReference type="SMART" id="SM00091">
    <property type="entry name" value="PAS"/>
    <property type="match status" value="1"/>
</dbReference>
<dbReference type="AlphaFoldDB" id="L9XPB2"/>
<dbReference type="SMART" id="SM00387">
    <property type="entry name" value="HATPase_c"/>
    <property type="match status" value="1"/>
</dbReference>
<dbReference type="InterPro" id="IPR036890">
    <property type="entry name" value="HATPase_C_sf"/>
</dbReference>
<dbReference type="GO" id="GO:0000155">
    <property type="term" value="F:phosphorelay sensor kinase activity"/>
    <property type="evidence" value="ECO:0007669"/>
    <property type="project" value="InterPro"/>
</dbReference>
<keyword evidence="4" id="KW-0597">Phosphoprotein</keyword>
<evidence type="ECO:0000256" key="6">
    <source>
        <dbReference type="ARBA" id="ARBA00022692"/>
    </source>
</evidence>
<dbReference type="GO" id="GO:0016020">
    <property type="term" value="C:membrane"/>
    <property type="evidence" value="ECO:0007669"/>
    <property type="project" value="UniProtKB-SubCell"/>
</dbReference>
<dbReference type="PATRIC" id="fig|1227496.3.peg.3718"/>
<dbReference type="GO" id="GO:0005524">
    <property type="term" value="F:ATP binding"/>
    <property type="evidence" value="ECO:0007669"/>
    <property type="project" value="UniProtKB-KW"/>
</dbReference>
<evidence type="ECO:0000256" key="5">
    <source>
        <dbReference type="ARBA" id="ARBA00022679"/>
    </source>
</evidence>
<dbReference type="SUPFAM" id="SSF55781">
    <property type="entry name" value="GAF domain-like"/>
    <property type="match status" value="1"/>
</dbReference>
<dbReference type="STRING" id="1227496.C489_18446"/>
<evidence type="ECO:0000256" key="8">
    <source>
        <dbReference type="ARBA" id="ARBA00022777"/>
    </source>
</evidence>
<keyword evidence="6" id="KW-0812">Transmembrane</keyword>
<evidence type="ECO:0000256" key="12">
    <source>
        <dbReference type="ARBA" id="ARBA00023136"/>
    </source>
</evidence>
<evidence type="ECO:0000256" key="2">
    <source>
        <dbReference type="ARBA" id="ARBA00004141"/>
    </source>
</evidence>
<evidence type="ECO:0000313" key="15">
    <source>
        <dbReference type="EMBL" id="ELY63595.1"/>
    </source>
</evidence>
<dbReference type="OrthoDB" id="230688at2157"/>
<dbReference type="PANTHER" id="PTHR42878:SF7">
    <property type="entry name" value="SENSOR HISTIDINE KINASE GLRK"/>
    <property type="match status" value="1"/>
</dbReference>
<dbReference type="GO" id="GO:0000156">
    <property type="term" value="F:phosphorelay response regulator activity"/>
    <property type="evidence" value="ECO:0007669"/>
    <property type="project" value="TreeGrafter"/>
</dbReference>
<dbReference type="PANTHER" id="PTHR42878">
    <property type="entry name" value="TWO-COMPONENT HISTIDINE KINASE"/>
    <property type="match status" value="1"/>
</dbReference>
<evidence type="ECO:0000256" key="11">
    <source>
        <dbReference type="ARBA" id="ARBA00023012"/>
    </source>
</evidence>
<dbReference type="Pfam" id="PF02518">
    <property type="entry name" value="HATPase_c"/>
    <property type="match status" value="1"/>
</dbReference>
<evidence type="ECO:0000256" key="9">
    <source>
        <dbReference type="ARBA" id="ARBA00022840"/>
    </source>
</evidence>
<reference evidence="15 16" key="1">
    <citation type="journal article" date="2014" name="PLoS Genet.">
        <title>Phylogenetically driven sequencing of extremely halophilic archaea reveals strategies for static and dynamic osmo-response.</title>
        <authorList>
            <person name="Becker E.A."/>
            <person name="Seitzer P.M."/>
            <person name="Tritt A."/>
            <person name="Larsen D."/>
            <person name="Krusor M."/>
            <person name="Yao A.I."/>
            <person name="Wu D."/>
            <person name="Madern D."/>
            <person name="Eisen J.A."/>
            <person name="Darling A.E."/>
            <person name="Facciotti M.T."/>
        </authorList>
    </citation>
    <scope>NUCLEOTIDE SEQUENCE [LARGE SCALE GENOMIC DNA]</scope>
    <source>
        <strain evidence="15 16">JCM 10478</strain>
    </source>
</reference>
<comment type="caution">
    <text evidence="15">The sequence shown here is derived from an EMBL/GenBank/DDBJ whole genome shotgun (WGS) entry which is preliminary data.</text>
</comment>
<dbReference type="Gene3D" id="3.30.450.40">
    <property type="match status" value="1"/>
</dbReference>
<evidence type="ECO:0000256" key="7">
    <source>
        <dbReference type="ARBA" id="ARBA00022741"/>
    </source>
</evidence>
<dbReference type="GO" id="GO:0007234">
    <property type="term" value="P:osmosensory signaling via phosphorelay pathway"/>
    <property type="evidence" value="ECO:0007669"/>
    <property type="project" value="TreeGrafter"/>
</dbReference>
<dbReference type="InterPro" id="IPR003661">
    <property type="entry name" value="HisK_dim/P_dom"/>
</dbReference>
<keyword evidence="5" id="KW-0808">Transferase</keyword>
<keyword evidence="16" id="KW-1185">Reference proteome</keyword>